<evidence type="ECO:0000259" key="2">
    <source>
        <dbReference type="Pfam" id="PF12898"/>
    </source>
</evidence>
<comment type="caution">
    <text evidence="3">The sequence shown here is derived from an EMBL/GenBank/DDBJ whole genome shotgun (WGS) entry which is preliminary data.</text>
</comment>
<dbReference type="EMBL" id="AGNL01024993">
    <property type="protein sequence ID" value="EJK58516.1"/>
    <property type="molecule type" value="Genomic_DNA"/>
</dbReference>
<dbReference type="Pfam" id="PF12898">
    <property type="entry name" value="Stc1"/>
    <property type="match status" value="1"/>
</dbReference>
<organism evidence="3 4">
    <name type="scientific">Thalassiosira oceanica</name>
    <name type="common">Marine diatom</name>
    <dbReference type="NCBI Taxonomy" id="159749"/>
    <lineage>
        <taxon>Eukaryota</taxon>
        <taxon>Sar</taxon>
        <taxon>Stramenopiles</taxon>
        <taxon>Ochrophyta</taxon>
        <taxon>Bacillariophyta</taxon>
        <taxon>Coscinodiscophyceae</taxon>
        <taxon>Thalassiosirophycidae</taxon>
        <taxon>Thalassiosirales</taxon>
        <taxon>Thalassiosiraceae</taxon>
        <taxon>Thalassiosira</taxon>
    </lineage>
</organism>
<gene>
    <name evidence="3" type="ORF">THAOC_21342</name>
</gene>
<dbReference type="Proteomes" id="UP000266841">
    <property type="component" value="Unassembled WGS sequence"/>
</dbReference>
<reference evidence="3 4" key="1">
    <citation type="journal article" date="2012" name="Genome Biol.">
        <title>Genome and low-iron response of an oceanic diatom adapted to chronic iron limitation.</title>
        <authorList>
            <person name="Lommer M."/>
            <person name="Specht M."/>
            <person name="Roy A.S."/>
            <person name="Kraemer L."/>
            <person name="Andreson R."/>
            <person name="Gutowska M.A."/>
            <person name="Wolf J."/>
            <person name="Bergner S.V."/>
            <person name="Schilhabel M.B."/>
            <person name="Klostermeier U.C."/>
            <person name="Beiko R.G."/>
            <person name="Rosenstiel P."/>
            <person name="Hippler M."/>
            <person name="Laroche J."/>
        </authorList>
    </citation>
    <scope>NUCLEOTIDE SEQUENCE [LARGE SCALE GENOMIC DNA]</scope>
    <source>
        <strain evidence="3 4">CCMP1005</strain>
    </source>
</reference>
<sequence>MSRPVDTDRWAGNFDCIVCRRKRLVASEFSKRALERHRKTGGPLKCNKCAAEQEERERSEAASKRKTALAGCVGGESTCSSCKQTLPLDNFNRNQLAKKDKARCRLCVEKSIKDEERTRESSKQGKLDEIKRKMKEADTKGDVKERLRWESQLSALEAEFVTGLKPIVMGRGRGRRGRGRGGRR</sequence>
<proteinExistence type="predicted"/>
<accession>K0SC48</accession>
<evidence type="ECO:0000313" key="4">
    <source>
        <dbReference type="Proteomes" id="UP000266841"/>
    </source>
</evidence>
<dbReference type="OMA" id="WAGNFDC"/>
<dbReference type="eggNOG" id="ENOG502S951">
    <property type="taxonomic scope" value="Eukaryota"/>
</dbReference>
<protein>
    <recommendedName>
        <fullName evidence="2">Stc1 domain-containing protein</fullName>
    </recommendedName>
</protein>
<dbReference type="OrthoDB" id="44278at2759"/>
<keyword evidence="4" id="KW-1185">Reference proteome</keyword>
<dbReference type="AlphaFoldDB" id="K0SC48"/>
<feature type="region of interest" description="Disordered" evidence="1">
    <location>
        <begin position="115"/>
        <end position="143"/>
    </location>
</feature>
<evidence type="ECO:0000313" key="3">
    <source>
        <dbReference type="EMBL" id="EJK58516.1"/>
    </source>
</evidence>
<evidence type="ECO:0000256" key="1">
    <source>
        <dbReference type="SAM" id="MobiDB-lite"/>
    </source>
</evidence>
<feature type="domain" description="Stc1" evidence="2">
    <location>
        <begin position="16"/>
        <end position="109"/>
    </location>
</feature>
<dbReference type="InterPro" id="IPR024630">
    <property type="entry name" value="Stc1"/>
</dbReference>
<name>K0SC48_THAOC</name>